<dbReference type="STRING" id="1208321.D104_00415"/>
<dbReference type="PATRIC" id="fig|1208321.3.peg.83"/>
<dbReference type="eggNOG" id="COG4222">
    <property type="taxonomic scope" value="Bacteria"/>
</dbReference>
<dbReference type="Proteomes" id="UP000018857">
    <property type="component" value="Unassembled WGS sequence"/>
</dbReference>
<dbReference type="InterPro" id="IPR005135">
    <property type="entry name" value="Endo/exonuclease/phosphatase"/>
</dbReference>
<dbReference type="RefSeq" id="WP_024022306.1">
    <property type="nucleotide sequence ID" value="NZ_AYOZ01000001.1"/>
</dbReference>
<name>W1S568_9GAMM</name>
<keyword evidence="2" id="KW-0255">Endonuclease</keyword>
<dbReference type="AlphaFoldDB" id="W1S568"/>
<evidence type="ECO:0000259" key="1">
    <source>
        <dbReference type="Pfam" id="PF03372"/>
    </source>
</evidence>
<dbReference type="Gene3D" id="3.60.10.10">
    <property type="entry name" value="Endonuclease/exonuclease/phosphatase"/>
    <property type="match status" value="1"/>
</dbReference>
<proteinExistence type="predicted"/>
<dbReference type="Pfam" id="PF03372">
    <property type="entry name" value="Exo_endo_phos"/>
    <property type="match status" value="1"/>
</dbReference>
<dbReference type="GO" id="GO:0004519">
    <property type="term" value="F:endonuclease activity"/>
    <property type="evidence" value="ECO:0007669"/>
    <property type="project" value="UniProtKB-KW"/>
</dbReference>
<keyword evidence="2" id="KW-0378">Hydrolase</keyword>
<dbReference type="EMBL" id="AYOZ01000001">
    <property type="protein sequence ID" value="ETI62253.1"/>
    <property type="molecule type" value="Genomic_DNA"/>
</dbReference>
<sequence>MVVRFASYNTALSRTHSGGLLTAIQSGKDKQVLATVALLQEVRADILLLNEVDFDASGETARLLQGLLRKPSASNPGLDYPFSFCQPVNTGMPSGRDFDKDGVATNKGADALGFGDFPGQYGMLLLSRFPINHSASRTFQHFLWRDMPNARLPKHPSGDAWFDEGDLAVLPISSKSHWDIVVQVNGQDLHCLCSHPTPPVFDGAERRNFCRNQDEIRFWSDYLSKAPYFIDDQGRRGGFAFDDINSADFVLMGDLNASSYEGDSDRSAIHNLLTHPMMSAIDFPRSVGGIDHSPKGNKKYSAYHTAVWRMQADYVRPSYLLKTVGQAVFWPSLHDATYSLLKNTSDHRLVYLDVTTAR</sequence>
<dbReference type="SUPFAM" id="SSF56219">
    <property type="entry name" value="DNase I-like"/>
    <property type="match status" value="1"/>
</dbReference>
<evidence type="ECO:0000313" key="2">
    <source>
        <dbReference type="EMBL" id="ETI62253.1"/>
    </source>
</evidence>
<keyword evidence="3" id="KW-1185">Reference proteome</keyword>
<reference evidence="2 3" key="1">
    <citation type="journal article" date="2014" name="Genome Announc.">
        <title>Draft Genome Sequence of Marinomonas sp. Strain D104, a Polycyclic Aromatic Hydrocarbon-Degrading Bacterium from the Deep-Sea Sediment of the Arctic Ocean.</title>
        <authorList>
            <person name="Dong C."/>
            <person name="Bai X."/>
            <person name="Lai Q."/>
            <person name="Xie Y."/>
            <person name="Chen X."/>
            <person name="Shao Z."/>
        </authorList>
    </citation>
    <scope>NUCLEOTIDE SEQUENCE [LARGE SCALE GENOMIC DNA]</scope>
    <source>
        <strain evidence="2 3">D104</strain>
    </source>
</reference>
<gene>
    <name evidence="2" type="ORF">D104_00415</name>
</gene>
<dbReference type="InterPro" id="IPR036691">
    <property type="entry name" value="Endo/exonu/phosph_ase_sf"/>
</dbReference>
<comment type="caution">
    <text evidence="2">The sequence shown here is derived from an EMBL/GenBank/DDBJ whole genome shotgun (WGS) entry which is preliminary data.</text>
</comment>
<accession>W1S568</accession>
<dbReference type="OrthoDB" id="292013at2"/>
<keyword evidence="2" id="KW-0540">Nuclease</keyword>
<evidence type="ECO:0000313" key="3">
    <source>
        <dbReference type="Proteomes" id="UP000018857"/>
    </source>
</evidence>
<organism evidence="2 3">
    <name type="scientific">Marinomonas profundimaris</name>
    <dbReference type="NCBI Taxonomy" id="1208321"/>
    <lineage>
        <taxon>Bacteria</taxon>
        <taxon>Pseudomonadati</taxon>
        <taxon>Pseudomonadota</taxon>
        <taxon>Gammaproteobacteria</taxon>
        <taxon>Oceanospirillales</taxon>
        <taxon>Oceanospirillaceae</taxon>
        <taxon>Marinomonas</taxon>
    </lineage>
</organism>
<protein>
    <submittedName>
        <fullName evidence="2">Endonuclease</fullName>
    </submittedName>
</protein>
<feature type="domain" description="Endonuclease/exonuclease/phosphatase" evidence="1">
    <location>
        <begin position="27"/>
        <end position="347"/>
    </location>
</feature>